<dbReference type="GO" id="GO:0005829">
    <property type="term" value="C:cytosol"/>
    <property type="evidence" value="ECO:0007669"/>
    <property type="project" value="TreeGrafter"/>
</dbReference>
<dbReference type="InterPro" id="IPR029026">
    <property type="entry name" value="tRNA_m1G_MTases_N"/>
</dbReference>
<dbReference type="Pfam" id="PF01746">
    <property type="entry name" value="tRNA_m1G_MT"/>
    <property type="match status" value="1"/>
</dbReference>
<gene>
    <name evidence="15" type="primary">trmD</name>
    <name evidence="19" type="ORF">A3E64_02055</name>
</gene>
<evidence type="ECO:0000256" key="15">
    <source>
        <dbReference type="HAMAP-Rule" id="MF_00605"/>
    </source>
</evidence>
<dbReference type="InterPro" id="IPR029028">
    <property type="entry name" value="Alpha/beta_knot_MTases"/>
</dbReference>
<evidence type="ECO:0000313" key="20">
    <source>
        <dbReference type="Proteomes" id="UP000177174"/>
    </source>
</evidence>
<evidence type="ECO:0000256" key="9">
    <source>
        <dbReference type="ARBA" id="ARBA00022679"/>
    </source>
</evidence>
<dbReference type="PIRSF" id="PIRSF000386">
    <property type="entry name" value="tRNA_mtase"/>
    <property type="match status" value="1"/>
</dbReference>
<evidence type="ECO:0000256" key="10">
    <source>
        <dbReference type="ARBA" id="ARBA00022691"/>
    </source>
</evidence>
<dbReference type="FunFam" id="3.40.1280.10:FF:000001">
    <property type="entry name" value="tRNA (guanine-N(1)-)-methyltransferase"/>
    <property type="match status" value="1"/>
</dbReference>
<evidence type="ECO:0000256" key="3">
    <source>
        <dbReference type="ARBA" id="ARBA00007630"/>
    </source>
</evidence>
<evidence type="ECO:0000256" key="17">
    <source>
        <dbReference type="RuleBase" id="RU003464"/>
    </source>
</evidence>
<feature type="binding site" evidence="15 16">
    <location>
        <position position="117"/>
    </location>
    <ligand>
        <name>S-adenosyl-L-methionine</name>
        <dbReference type="ChEBI" id="CHEBI:59789"/>
    </ligand>
</feature>
<dbReference type="SUPFAM" id="SSF75217">
    <property type="entry name" value="alpha/beta knot"/>
    <property type="match status" value="1"/>
</dbReference>
<dbReference type="GO" id="GO:0002939">
    <property type="term" value="P:tRNA N1-guanine methylation"/>
    <property type="evidence" value="ECO:0007669"/>
    <property type="project" value="TreeGrafter"/>
</dbReference>
<dbReference type="NCBIfam" id="NF000648">
    <property type="entry name" value="PRK00026.1"/>
    <property type="match status" value="1"/>
</dbReference>
<dbReference type="GO" id="GO:0052906">
    <property type="term" value="F:tRNA (guanine(37)-N1)-methyltransferase activity"/>
    <property type="evidence" value="ECO:0007669"/>
    <property type="project" value="UniProtKB-UniRule"/>
</dbReference>
<evidence type="ECO:0000256" key="12">
    <source>
        <dbReference type="ARBA" id="ARBA00029736"/>
    </source>
</evidence>
<dbReference type="EMBL" id="MHJH01000040">
    <property type="protein sequence ID" value="OGY63334.1"/>
    <property type="molecule type" value="Genomic_DNA"/>
</dbReference>
<evidence type="ECO:0000256" key="5">
    <source>
        <dbReference type="ARBA" id="ARBA00012807"/>
    </source>
</evidence>
<dbReference type="InterPro" id="IPR002649">
    <property type="entry name" value="tRNA_m1G_MeTrfase_TrmD"/>
</dbReference>
<evidence type="ECO:0000256" key="4">
    <source>
        <dbReference type="ARBA" id="ARBA00011738"/>
    </source>
</evidence>
<dbReference type="InterPro" id="IPR023148">
    <property type="entry name" value="tRNA_m1G_MeTrfase_C_sf"/>
</dbReference>
<evidence type="ECO:0000256" key="2">
    <source>
        <dbReference type="ARBA" id="ARBA00004496"/>
    </source>
</evidence>
<dbReference type="Proteomes" id="UP000177174">
    <property type="component" value="Unassembled WGS sequence"/>
</dbReference>
<dbReference type="InterPro" id="IPR016009">
    <property type="entry name" value="tRNA_MeTrfase_TRMD/TRM10"/>
</dbReference>
<name>A0A1G1ZFN0_9BACT</name>
<evidence type="ECO:0000259" key="18">
    <source>
        <dbReference type="Pfam" id="PF01746"/>
    </source>
</evidence>
<dbReference type="Gene3D" id="1.10.1270.20">
    <property type="entry name" value="tRNA(m1g37)methyltransferase, domain 2"/>
    <property type="match status" value="1"/>
</dbReference>
<evidence type="ECO:0000313" key="19">
    <source>
        <dbReference type="EMBL" id="OGY63334.1"/>
    </source>
</evidence>
<dbReference type="PANTHER" id="PTHR46417">
    <property type="entry name" value="TRNA (GUANINE-N(1)-)-METHYLTRANSFERASE"/>
    <property type="match status" value="1"/>
</dbReference>
<accession>A0A1G1ZFN0</accession>
<dbReference type="NCBIfam" id="TIGR00088">
    <property type="entry name" value="trmD"/>
    <property type="match status" value="1"/>
</dbReference>
<comment type="caution">
    <text evidence="19">The sequence shown here is derived from an EMBL/GenBank/DDBJ whole genome shotgun (WGS) entry which is preliminary data.</text>
</comment>
<feature type="domain" description="tRNA methyltransferase TRMD/TRM10-type" evidence="18">
    <location>
        <begin position="2"/>
        <end position="218"/>
    </location>
</feature>
<keyword evidence="10 15" id="KW-0949">S-adenosyl-L-methionine</keyword>
<dbReference type="Gene3D" id="3.40.1280.10">
    <property type="match status" value="1"/>
</dbReference>
<keyword evidence="9 15" id="KW-0808">Transferase</keyword>
<evidence type="ECO:0000256" key="16">
    <source>
        <dbReference type="PIRSR" id="PIRSR000386-1"/>
    </source>
</evidence>
<dbReference type="CDD" id="cd18080">
    <property type="entry name" value="TrmD-like"/>
    <property type="match status" value="1"/>
</dbReference>
<comment type="subcellular location">
    <subcellularLocation>
        <location evidence="2 15 17">Cytoplasm</location>
    </subcellularLocation>
</comment>
<sequence length="219" mass="25266">MIKFDIITIFPRIFDSYFSESILKRAQEKRLIKVVAHNLRDFTTDKHHKVDDKPYGGGPGMVFKIEPIYRAVQFLKSKVKSKKSKVRTILFSTRGKKFDAKTAKRLSRYDQLILICGRYEGVDERAAKYIADEEISMGDYVLSGGELPAMILVDAVSRQIPGVLGKLESLEEKRGSFPAYTRPEEFRAKVKGKREKVWRVPKVLLSGSHKNIEKWRQNR</sequence>
<dbReference type="STRING" id="1798405.A3E64_02055"/>
<evidence type="ECO:0000256" key="14">
    <source>
        <dbReference type="ARBA" id="ARBA00047783"/>
    </source>
</evidence>
<evidence type="ECO:0000256" key="6">
    <source>
        <dbReference type="ARBA" id="ARBA00014679"/>
    </source>
</evidence>
<evidence type="ECO:0000256" key="1">
    <source>
        <dbReference type="ARBA" id="ARBA00002634"/>
    </source>
</evidence>
<reference evidence="19 20" key="1">
    <citation type="journal article" date="2016" name="Nat. Commun.">
        <title>Thousands of microbial genomes shed light on interconnected biogeochemical processes in an aquifer system.</title>
        <authorList>
            <person name="Anantharaman K."/>
            <person name="Brown C.T."/>
            <person name="Hug L.A."/>
            <person name="Sharon I."/>
            <person name="Castelle C.J."/>
            <person name="Probst A.J."/>
            <person name="Thomas B.C."/>
            <person name="Singh A."/>
            <person name="Wilkins M.J."/>
            <person name="Karaoz U."/>
            <person name="Brodie E.L."/>
            <person name="Williams K.H."/>
            <person name="Hubbard S.S."/>
            <person name="Banfield J.F."/>
        </authorList>
    </citation>
    <scope>NUCLEOTIDE SEQUENCE [LARGE SCALE GENOMIC DNA]</scope>
</reference>
<protein>
    <recommendedName>
        <fullName evidence="6 15">tRNA (guanine-N(1)-)-methyltransferase</fullName>
        <ecNumber evidence="5 15">2.1.1.228</ecNumber>
    </recommendedName>
    <alternativeName>
        <fullName evidence="12 15">M1G-methyltransferase</fullName>
    </alternativeName>
    <alternativeName>
        <fullName evidence="13 15">tRNA [GM37] methyltransferase</fullName>
    </alternativeName>
</protein>
<evidence type="ECO:0000256" key="8">
    <source>
        <dbReference type="ARBA" id="ARBA00022603"/>
    </source>
</evidence>
<comment type="catalytic activity">
    <reaction evidence="14 15 17">
        <text>guanosine(37) in tRNA + S-adenosyl-L-methionine = N(1)-methylguanosine(37) in tRNA + S-adenosyl-L-homocysteine + H(+)</text>
        <dbReference type="Rhea" id="RHEA:36899"/>
        <dbReference type="Rhea" id="RHEA-COMP:10145"/>
        <dbReference type="Rhea" id="RHEA-COMP:10147"/>
        <dbReference type="ChEBI" id="CHEBI:15378"/>
        <dbReference type="ChEBI" id="CHEBI:57856"/>
        <dbReference type="ChEBI" id="CHEBI:59789"/>
        <dbReference type="ChEBI" id="CHEBI:73542"/>
        <dbReference type="ChEBI" id="CHEBI:74269"/>
        <dbReference type="EC" id="2.1.1.228"/>
    </reaction>
</comment>
<evidence type="ECO:0000256" key="13">
    <source>
        <dbReference type="ARBA" id="ARBA00033392"/>
    </source>
</evidence>
<evidence type="ECO:0000256" key="7">
    <source>
        <dbReference type="ARBA" id="ARBA00022490"/>
    </source>
</evidence>
<keyword evidence="7 15" id="KW-0963">Cytoplasm</keyword>
<dbReference type="AlphaFoldDB" id="A0A1G1ZFN0"/>
<organism evidence="19 20">
    <name type="scientific">Candidatus Harrisonbacteria bacterium RIFCSPHIGHO2_12_FULL_48_16</name>
    <dbReference type="NCBI Taxonomy" id="1798405"/>
    <lineage>
        <taxon>Bacteria</taxon>
        <taxon>Candidatus Harrisoniibacteriota</taxon>
    </lineage>
</organism>
<proteinExistence type="inferred from homology"/>
<dbReference type="EC" id="2.1.1.228" evidence="5 15"/>
<keyword evidence="8 15" id="KW-0489">Methyltransferase</keyword>
<dbReference type="HAMAP" id="MF_00605">
    <property type="entry name" value="TrmD"/>
    <property type="match status" value="1"/>
</dbReference>
<comment type="similarity">
    <text evidence="3 15 17">Belongs to the RNA methyltransferase TrmD family.</text>
</comment>
<comment type="subunit">
    <text evidence="4 15 17">Homodimer.</text>
</comment>
<evidence type="ECO:0000256" key="11">
    <source>
        <dbReference type="ARBA" id="ARBA00022694"/>
    </source>
</evidence>
<dbReference type="PANTHER" id="PTHR46417:SF1">
    <property type="entry name" value="TRNA (GUANINE-N(1)-)-METHYLTRANSFERASE"/>
    <property type="match status" value="1"/>
</dbReference>
<feature type="binding site" evidence="15 16">
    <location>
        <begin position="137"/>
        <end position="142"/>
    </location>
    <ligand>
        <name>S-adenosyl-L-methionine</name>
        <dbReference type="ChEBI" id="CHEBI:59789"/>
    </ligand>
</feature>
<comment type="function">
    <text evidence="1 15 17">Specifically methylates guanosine-37 in various tRNAs.</text>
</comment>
<keyword evidence="11 15" id="KW-0819">tRNA processing</keyword>